<feature type="compositionally biased region" description="Low complexity" evidence="1">
    <location>
        <begin position="252"/>
        <end position="262"/>
    </location>
</feature>
<accession>A0A7U3WJW8</accession>
<feature type="region of interest" description="Disordered" evidence="1">
    <location>
        <begin position="208"/>
        <end position="269"/>
    </location>
</feature>
<reference evidence="2 3" key="1">
    <citation type="submission" date="2020-12" db="EMBL/GenBank/DDBJ databases">
        <title>Complete genome sequence of Stenotrophomonas maltophilia phage Salva.</title>
        <authorList>
            <person name="Jefferson B."/>
            <person name="Yao G."/>
            <person name="Clark J."/>
            <person name="Le T."/>
            <person name="Young R."/>
            <person name="Gonzalez C."/>
            <person name="Liu M."/>
        </authorList>
    </citation>
    <scope>NUCLEOTIDE SEQUENCE [LARGE SCALE GENOMIC DNA]</scope>
</reference>
<feature type="compositionally biased region" description="Gly residues" evidence="1">
    <location>
        <begin position="209"/>
        <end position="221"/>
    </location>
</feature>
<evidence type="ECO:0000256" key="1">
    <source>
        <dbReference type="SAM" id="MobiDB-lite"/>
    </source>
</evidence>
<sequence length="269" mass="29014">MGLKIKIDNLDDLDEGFHSLYTEQSDGTFLLTGVDGLKTQEDVDRISAALNKERTEHRTLKREVAPLLAHGSVEEVVGFLDRREELEAAATGGGDKSKIDAIVEGRIKSRLAPLERERDTLKSKLGEVEGALTEFKTRENERVIGDAIRGAAAKTKGFNPAAIEDALLLGSRALSLDEDGRVVTKDGLDADMWIADIQSKKPHWWLESVGGGASGGRGGSGEPNPYTHEGWNLTAQGALMKADPAKAERMAKAAGHKQAAGARRPEPKK</sequence>
<evidence type="ECO:0000313" key="2">
    <source>
        <dbReference type="EMBL" id="QQM18201.1"/>
    </source>
</evidence>
<dbReference type="EMBL" id="MW393850">
    <property type="protein sequence ID" value="QQM18201.1"/>
    <property type="molecule type" value="Genomic_DNA"/>
</dbReference>
<proteinExistence type="predicted"/>
<organism evidence="2 3">
    <name type="scientific">Stenotrophomonas phage Salva</name>
    <dbReference type="NCBI Taxonomy" id="2801524"/>
    <lineage>
        <taxon>Viruses</taxon>
        <taxon>Duplodnaviria</taxon>
        <taxon>Heunggongvirae</taxon>
        <taxon>Uroviricota</taxon>
        <taxon>Caudoviricetes</taxon>
        <taxon>Beaumontvirinae</taxon>
        <taxon>Salvavirus</taxon>
        <taxon>Salvavirus salva</taxon>
    </lineage>
</organism>
<evidence type="ECO:0000313" key="3">
    <source>
        <dbReference type="Proteomes" id="UP000595272"/>
    </source>
</evidence>
<dbReference type="Proteomes" id="UP000595272">
    <property type="component" value="Segment"/>
</dbReference>
<name>A0A7U3WJW8_9CAUD</name>
<protein>
    <submittedName>
        <fullName evidence="2">Scaffolding protein</fullName>
    </submittedName>
</protein>
<gene>
    <name evidence="2" type="ORF">CPT_Salva_037</name>
</gene>
<keyword evidence="3" id="KW-1185">Reference proteome</keyword>